<reference evidence="1 2" key="1">
    <citation type="submission" date="2014-06" db="EMBL/GenBank/DDBJ databases">
        <title>Functional and comparative genomic analyses of the Drosophila gut microbiota identify candidate symbiosis factors.</title>
        <authorList>
            <person name="Newell P.D."/>
            <person name="Chaston J.M."/>
            <person name="Douglas A.E."/>
        </authorList>
    </citation>
    <scope>NUCLEOTIDE SEQUENCE [LARGE SCALE GENOMIC DNA]</scope>
    <source>
        <strain evidence="1 2">DmCS_006</strain>
    </source>
</reference>
<dbReference type="Proteomes" id="UP000029448">
    <property type="component" value="Unassembled WGS sequence"/>
</dbReference>
<evidence type="ECO:0000313" key="1">
    <source>
        <dbReference type="EMBL" id="KGB25230.1"/>
    </source>
</evidence>
<name>A0A094YTC9_9PROT</name>
<accession>A0A094YTC9</accession>
<keyword evidence="2" id="KW-1185">Reference proteome</keyword>
<dbReference type="RefSeq" id="WP_262411375.1">
    <property type="nucleotide sequence ID" value="NZ_JACAOJ010000002.1"/>
</dbReference>
<organism evidence="1 2">
    <name type="scientific">Acetobacter tropicalis</name>
    <dbReference type="NCBI Taxonomy" id="104102"/>
    <lineage>
        <taxon>Bacteria</taxon>
        <taxon>Pseudomonadati</taxon>
        <taxon>Pseudomonadota</taxon>
        <taxon>Alphaproteobacteria</taxon>
        <taxon>Acetobacterales</taxon>
        <taxon>Acetobacteraceae</taxon>
        <taxon>Acetobacter</taxon>
    </lineage>
</organism>
<evidence type="ECO:0000313" key="2">
    <source>
        <dbReference type="Proteomes" id="UP000029448"/>
    </source>
</evidence>
<gene>
    <name evidence="1" type="ORF">AtDm6_0911</name>
</gene>
<dbReference type="AlphaFoldDB" id="A0A094YTC9"/>
<protein>
    <submittedName>
        <fullName evidence="1">Uncharacterized protein</fullName>
    </submittedName>
</protein>
<proteinExistence type="predicted"/>
<dbReference type="PATRIC" id="fig|104102.7.peg.905"/>
<dbReference type="EMBL" id="JOKM01000021">
    <property type="protein sequence ID" value="KGB25230.1"/>
    <property type="molecule type" value="Genomic_DNA"/>
</dbReference>
<sequence length="43" mass="4626">MKPTHEVFLARLGSSVGIVEADDWGAGLQMYAQTKPAAARNTH</sequence>
<comment type="caution">
    <text evidence="1">The sequence shown here is derived from an EMBL/GenBank/DDBJ whole genome shotgun (WGS) entry which is preliminary data.</text>
</comment>